<sequence>MPTDQFEELSMLSTLAQWATEKGFFADPSAAKLLNNKLDGSGSTLVAQRDIIATGDSPKALITCPEAYLIGPRLARTIFGEVFTNPPDSAPAFLKQALIKLSLLHERAKGSESKLATYIDALPKTLDSPVFWTQEELDNLLEGTNLHGEVPVKLKQWHDEWDYLTTTTQLASIAVDMSVTTFEDYKWACGIFMSRAFPARIVYGDTPENEGLSMLIPVVDSLNHVPTTPVLWNCSKDSGFTFSVCGNVAEGHEIFNNYGPKSNEELLLGYGFCSEETRPFDFVMLKLAFPAQMHSLLKAIGLAENIQEEKPNSDKVFVVFRLELNETLDEKLVTLFGAMTKPDNHNNQTGLKAMRITGLITLKKALTQKLNKLTAAVATHQNPNELSSEKQTYRFKSALIYREGQQAILEASISNCDTLVQDALASVPKTQQLDLKMVLQNKDGYFSAISDSIKTGFGMKKVKEFQQYGLAEEILSLVLAYERIKGEASRYFGTPLFEQGAGVRAVNAELRDSYESFYEGYVKQLLNTGADVSEEIYNVFGANQSNWNKDLIVEAGQFIETFGFMNEKGNWVVLI</sequence>
<comment type="caution">
    <text evidence="1">The sequence shown here is derived from an EMBL/GenBank/DDBJ whole genome shotgun (WGS) entry which is preliminary data.</text>
</comment>
<dbReference type="PANTHER" id="PTHR13271:SF147">
    <property type="entry name" value="PROTEIN-LYSINE N-METHYLTRANSFERASE EFM1-RELATED"/>
    <property type="match status" value="1"/>
</dbReference>
<evidence type="ECO:0000313" key="1">
    <source>
        <dbReference type="EMBL" id="CDO56261.1"/>
    </source>
</evidence>
<dbReference type="InterPro" id="IPR044432">
    <property type="entry name" value="Set10/Efm1_SET"/>
</dbReference>
<dbReference type="Gene3D" id="3.90.1410.10">
    <property type="entry name" value="set domain protein methyltransferase, domain 1"/>
    <property type="match status" value="1"/>
</dbReference>
<dbReference type="AlphaFoldDB" id="A0A0J9XG23"/>
<accession>A0A0J9XG23</accession>
<keyword evidence="1" id="KW-0808">Transferase</keyword>
<dbReference type="GO" id="GO:0016279">
    <property type="term" value="F:protein-lysine N-methyltransferase activity"/>
    <property type="evidence" value="ECO:0007669"/>
    <property type="project" value="InterPro"/>
</dbReference>
<keyword evidence="1" id="KW-0489">Methyltransferase</keyword>
<gene>
    <name evidence="1" type="ORF">BN980_GECA14s01825g</name>
</gene>
<dbReference type="InterPro" id="IPR050600">
    <property type="entry name" value="SETD3_SETD6_MTase"/>
</dbReference>
<dbReference type="GO" id="GO:0032259">
    <property type="term" value="P:methylation"/>
    <property type="evidence" value="ECO:0007669"/>
    <property type="project" value="UniProtKB-KW"/>
</dbReference>
<dbReference type="EMBL" id="CCBN010000014">
    <property type="protein sequence ID" value="CDO56261.1"/>
    <property type="molecule type" value="Genomic_DNA"/>
</dbReference>
<organism evidence="1 2">
    <name type="scientific">Geotrichum candidum</name>
    <name type="common">Oospora lactis</name>
    <name type="synonym">Dipodascus geotrichum</name>
    <dbReference type="NCBI Taxonomy" id="1173061"/>
    <lineage>
        <taxon>Eukaryota</taxon>
        <taxon>Fungi</taxon>
        <taxon>Dikarya</taxon>
        <taxon>Ascomycota</taxon>
        <taxon>Saccharomycotina</taxon>
        <taxon>Dipodascomycetes</taxon>
        <taxon>Dipodascales</taxon>
        <taxon>Dipodascaceae</taxon>
        <taxon>Geotrichum</taxon>
    </lineage>
</organism>
<dbReference type="InterPro" id="IPR046341">
    <property type="entry name" value="SET_dom_sf"/>
</dbReference>
<dbReference type="OrthoDB" id="42889at2759"/>
<dbReference type="SUPFAM" id="SSF82199">
    <property type="entry name" value="SET domain"/>
    <property type="match status" value="1"/>
</dbReference>
<dbReference type="PANTHER" id="PTHR13271">
    <property type="entry name" value="UNCHARACTERIZED PUTATIVE METHYLTRANSFERASE"/>
    <property type="match status" value="1"/>
</dbReference>
<proteinExistence type="predicted"/>
<dbReference type="Proteomes" id="UP000242525">
    <property type="component" value="Unassembled WGS sequence"/>
</dbReference>
<dbReference type="STRING" id="1173061.A0A0J9XG23"/>
<dbReference type="CDD" id="cd19180">
    <property type="entry name" value="SET_SpSET10-like"/>
    <property type="match status" value="1"/>
</dbReference>
<keyword evidence="2" id="KW-1185">Reference proteome</keyword>
<name>A0A0J9XG23_GEOCN</name>
<dbReference type="GO" id="GO:0005634">
    <property type="term" value="C:nucleus"/>
    <property type="evidence" value="ECO:0007669"/>
    <property type="project" value="TreeGrafter"/>
</dbReference>
<evidence type="ECO:0000313" key="2">
    <source>
        <dbReference type="Proteomes" id="UP000242525"/>
    </source>
</evidence>
<reference evidence="1" key="1">
    <citation type="submission" date="2014-03" db="EMBL/GenBank/DDBJ databases">
        <authorList>
            <person name="Casaregola S."/>
        </authorList>
    </citation>
    <scope>NUCLEOTIDE SEQUENCE [LARGE SCALE GENOMIC DNA]</scope>
    <source>
        <strain evidence="1">CLIB 918</strain>
    </source>
</reference>
<protein>
    <submittedName>
        <fullName evidence="1">Similar to Saccharomyces cerevisiae YHL039W EFM1 Probable lysine methyltransferase involved in the monomethylation of eEF1A (Tef1p/Tef2p)</fullName>
    </submittedName>
</protein>